<dbReference type="OMA" id="KHIVAFR"/>
<feature type="binding site" evidence="6">
    <location>
        <position position="154"/>
    </location>
    <ligand>
        <name>FAD</name>
        <dbReference type="ChEBI" id="CHEBI:57692"/>
    </ligand>
</feature>
<feature type="binding site" evidence="6">
    <location>
        <position position="301"/>
    </location>
    <ligand>
        <name>D-dopa</name>
        <dbReference type="ChEBI" id="CHEBI:149689"/>
    </ligand>
</feature>
<dbReference type="SUPFAM" id="SSF51971">
    <property type="entry name" value="Nucleotide-binding domain"/>
    <property type="match status" value="1"/>
</dbReference>
<evidence type="ECO:0000256" key="3">
    <source>
        <dbReference type="ARBA" id="ARBA00022630"/>
    </source>
</evidence>
<dbReference type="GO" id="GO:0003884">
    <property type="term" value="F:D-amino-acid oxidase activity"/>
    <property type="evidence" value="ECO:0007669"/>
    <property type="project" value="InterPro"/>
</dbReference>
<dbReference type="Gene3D" id="3.40.50.720">
    <property type="entry name" value="NAD(P)-binding Rossmann-like Domain"/>
    <property type="match status" value="1"/>
</dbReference>
<dbReference type="EMBL" id="KE145367">
    <property type="protein sequence ID" value="EPE28879.1"/>
    <property type="molecule type" value="Genomic_DNA"/>
</dbReference>
<evidence type="ECO:0000256" key="6">
    <source>
        <dbReference type="PIRSR" id="PIRSR000189-1"/>
    </source>
</evidence>
<dbReference type="OrthoDB" id="2015447at2759"/>
<feature type="domain" description="FAD dependent oxidoreductase" evidence="7">
    <location>
        <begin position="5"/>
        <end position="315"/>
    </location>
</feature>
<reference evidence="8 9" key="1">
    <citation type="journal article" date="2013" name="BMC Genomics">
        <title>Genomics-driven discovery of the pneumocandin biosynthetic gene cluster in the fungus Glarea lozoyensis.</title>
        <authorList>
            <person name="Chen L."/>
            <person name="Yue Q."/>
            <person name="Zhang X."/>
            <person name="Xiang M."/>
            <person name="Wang C."/>
            <person name="Li S."/>
            <person name="Che Y."/>
            <person name="Ortiz-Lopez F.J."/>
            <person name="Bills G.F."/>
            <person name="Liu X."/>
            <person name="An Z."/>
        </authorList>
    </citation>
    <scope>NUCLEOTIDE SEQUENCE [LARGE SCALE GENOMIC DNA]</scope>
    <source>
        <strain evidence="9">ATCC 20868 / MF5171</strain>
    </source>
</reference>
<dbReference type="Gene3D" id="3.30.9.10">
    <property type="entry name" value="D-Amino Acid Oxidase, subunit A, domain 2"/>
    <property type="match status" value="1"/>
</dbReference>
<comment type="similarity">
    <text evidence="2">Belongs to the DAMOX/DASOX family.</text>
</comment>
<organism evidence="8 9">
    <name type="scientific">Glarea lozoyensis (strain ATCC 20868 / MF5171)</name>
    <dbReference type="NCBI Taxonomy" id="1116229"/>
    <lineage>
        <taxon>Eukaryota</taxon>
        <taxon>Fungi</taxon>
        <taxon>Dikarya</taxon>
        <taxon>Ascomycota</taxon>
        <taxon>Pezizomycotina</taxon>
        <taxon>Leotiomycetes</taxon>
        <taxon>Helotiales</taxon>
        <taxon>Helotiaceae</taxon>
        <taxon>Glarea</taxon>
    </lineage>
</organism>
<keyword evidence="3" id="KW-0285">Flavoprotein</keyword>
<dbReference type="RefSeq" id="XP_008082988.1">
    <property type="nucleotide sequence ID" value="XM_008084797.1"/>
</dbReference>
<dbReference type="Pfam" id="PF01266">
    <property type="entry name" value="DAO"/>
    <property type="match status" value="1"/>
</dbReference>
<keyword evidence="4 6" id="KW-0274">FAD</keyword>
<dbReference type="SUPFAM" id="SSF54373">
    <property type="entry name" value="FAD-linked reductases, C-terminal domain"/>
    <property type="match status" value="1"/>
</dbReference>
<dbReference type="KEGG" id="glz:GLAREA_00037"/>
<evidence type="ECO:0000256" key="1">
    <source>
        <dbReference type="ARBA" id="ARBA00001974"/>
    </source>
</evidence>
<dbReference type="GeneID" id="19459097"/>
<evidence type="ECO:0000313" key="8">
    <source>
        <dbReference type="EMBL" id="EPE28879.1"/>
    </source>
</evidence>
<feature type="binding site" evidence="6">
    <location>
        <position position="213"/>
    </location>
    <ligand>
        <name>D-dopa</name>
        <dbReference type="ChEBI" id="CHEBI:149689"/>
    </ligand>
</feature>
<dbReference type="Proteomes" id="UP000016922">
    <property type="component" value="Unassembled WGS sequence"/>
</dbReference>
<name>S3CV94_GLAL2</name>
<comment type="cofactor">
    <cofactor evidence="1 6">
        <name>FAD</name>
        <dbReference type="ChEBI" id="CHEBI:57692"/>
    </cofactor>
</comment>
<sequence>MSKPKIAIVGAGITGLACAYVLASRYNVTIIARDLPGDLGLAWASPWAGAVFHPQNTTNPLLRKMQEDSFRFYWDLAKREDDCGVGVYHMTEFFENEEEVWYKDLMSGWCEGKRGVEGLKVREYETVCMNPEILLLWLRKRLEGTGVRFVRREVESLEHAKSIVGAQVVVNASGVGARELAHDEAVRPVRGQTMFVKTDFAECVMLEGSEYTYVIPRKGSGGVIMGGVKSERLDADIDVDLRSDILRRVNRLTGDAFGGLDVEKGLREGKVRDVLGFRPGRKGGVRVERVGGTVHAYGVEGAGYIYSFGVAVRVGELVEEVLKLGRKAKL</sequence>
<evidence type="ECO:0000256" key="2">
    <source>
        <dbReference type="ARBA" id="ARBA00006730"/>
    </source>
</evidence>
<evidence type="ECO:0000259" key="7">
    <source>
        <dbReference type="Pfam" id="PF01266"/>
    </source>
</evidence>
<dbReference type="HOGENOM" id="CLU_034311_3_0_1"/>
<gene>
    <name evidence="8" type="ORF">GLAREA_00037</name>
</gene>
<dbReference type="GO" id="GO:0071949">
    <property type="term" value="F:FAD binding"/>
    <property type="evidence" value="ECO:0007669"/>
    <property type="project" value="InterPro"/>
</dbReference>
<dbReference type="STRING" id="1116229.S3CV94"/>
<dbReference type="AlphaFoldDB" id="S3CV94"/>
<keyword evidence="9" id="KW-1185">Reference proteome</keyword>
<dbReference type="InterPro" id="IPR006076">
    <property type="entry name" value="FAD-dep_OxRdtase"/>
</dbReference>
<dbReference type="GO" id="GO:0005737">
    <property type="term" value="C:cytoplasm"/>
    <property type="evidence" value="ECO:0007669"/>
    <property type="project" value="TreeGrafter"/>
</dbReference>
<protein>
    <submittedName>
        <fullName evidence="8">Nucleotide-binding protein</fullName>
    </submittedName>
</protein>
<dbReference type="eggNOG" id="KOG3923">
    <property type="taxonomic scope" value="Eukaryota"/>
</dbReference>
<dbReference type="PANTHER" id="PTHR11530:SF11">
    <property type="entry name" value="D-ASPARTATE OXIDASE"/>
    <property type="match status" value="1"/>
</dbReference>
<evidence type="ECO:0000256" key="5">
    <source>
        <dbReference type="ARBA" id="ARBA00023002"/>
    </source>
</evidence>
<evidence type="ECO:0000313" key="9">
    <source>
        <dbReference type="Proteomes" id="UP000016922"/>
    </source>
</evidence>
<accession>S3CV94</accession>
<feature type="binding site" evidence="6">
    <location>
        <position position="278"/>
    </location>
    <ligand>
        <name>D-dopa</name>
        <dbReference type="ChEBI" id="CHEBI:149689"/>
    </ligand>
</feature>
<dbReference type="PIRSF" id="PIRSF000189">
    <property type="entry name" value="D-aa_oxidase"/>
    <property type="match status" value="1"/>
</dbReference>
<evidence type="ECO:0000256" key="4">
    <source>
        <dbReference type="ARBA" id="ARBA00022827"/>
    </source>
</evidence>
<dbReference type="GO" id="GO:0019478">
    <property type="term" value="P:D-amino acid catabolic process"/>
    <property type="evidence" value="ECO:0007669"/>
    <property type="project" value="TreeGrafter"/>
</dbReference>
<dbReference type="PANTHER" id="PTHR11530">
    <property type="entry name" value="D-AMINO ACID OXIDASE"/>
    <property type="match status" value="1"/>
</dbReference>
<dbReference type="InterPro" id="IPR023209">
    <property type="entry name" value="DAO"/>
</dbReference>
<proteinExistence type="inferred from homology"/>
<keyword evidence="5" id="KW-0560">Oxidoreductase</keyword>
<dbReference type="PROSITE" id="PS51257">
    <property type="entry name" value="PROKAR_LIPOPROTEIN"/>
    <property type="match status" value="1"/>
</dbReference>